<reference evidence="1" key="2">
    <citation type="submission" date="2020-09" db="EMBL/GenBank/DDBJ databases">
        <authorList>
            <person name="Sun Q."/>
            <person name="Zhou Y."/>
        </authorList>
    </citation>
    <scope>NUCLEOTIDE SEQUENCE</scope>
    <source>
        <strain evidence="1">CGMCC 1.12785</strain>
    </source>
</reference>
<keyword evidence="2" id="KW-1185">Reference proteome</keyword>
<dbReference type="Proteomes" id="UP000616114">
    <property type="component" value="Unassembled WGS sequence"/>
</dbReference>
<proteinExistence type="predicted"/>
<gene>
    <name evidence="1" type="ORF">GCM10011333_22330</name>
</gene>
<reference evidence="1" key="1">
    <citation type="journal article" date="2014" name="Int. J. Syst. Evol. Microbiol.">
        <title>Complete genome sequence of Corynebacterium casei LMG S-19264T (=DSM 44701T), isolated from a smear-ripened cheese.</title>
        <authorList>
            <consortium name="US DOE Joint Genome Institute (JGI-PGF)"/>
            <person name="Walter F."/>
            <person name="Albersmeier A."/>
            <person name="Kalinowski J."/>
            <person name="Ruckert C."/>
        </authorList>
    </citation>
    <scope>NUCLEOTIDE SEQUENCE</scope>
    <source>
        <strain evidence="1">CGMCC 1.12785</strain>
    </source>
</reference>
<dbReference type="EMBL" id="BMFY01000009">
    <property type="protein sequence ID" value="GGA18757.1"/>
    <property type="molecule type" value="Genomic_DNA"/>
</dbReference>
<dbReference type="AlphaFoldDB" id="A0A8J2XL07"/>
<comment type="caution">
    <text evidence="1">The sequence shown here is derived from an EMBL/GenBank/DDBJ whole genome shotgun (WGS) entry which is preliminary data.</text>
</comment>
<evidence type="ECO:0000313" key="1">
    <source>
        <dbReference type="EMBL" id="GGA18757.1"/>
    </source>
</evidence>
<organism evidence="1 2">
    <name type="scientific">Sediminivirga luteola</name>
    <dbReference type="NCBI Taxonomy" id="1774748"/>
    <lineage>
        <taxon>Bacteria</taxon>
        <taxon>Bacillati</taxon>
        <taxon>Actinomycetota</taxon>
        <taxon>Actinomycetes</taxon>
        <taxon>Micrococcales</taxon>
        <taxon>Brevibacteriaceae</taxon>
        <taxon>Sediminivirga</taxon>
    </lineage>
</organism>
<accession>A0A8J2XL07</accession>
<sequence length="67" mass="7216">MARRGSGIELGIAEAEDPAPESFDLDAEALGLRTVHRHSWTVQPRRLRAGEAAAVGSESSLPPPRLR</sequence>
<protein>
    <submittedName>
        <fullName evidence="1">Uncharacterized protein</fullName>
    </submittedName>
</protein>
<evidence type="ECO:0000313" key="2">
    <source>
        <dbReference type="Proteomes" id="UP000616114"/>
    </source>
</evidence>
<name>A0A8J2XL07_9MICO</name>